<reference evidence="2" key="1">
    <citation type="journal article" date="2023" name="Mol. Phylogenet. Evol.">
        <title>Genome-scale phylogeny and comparative genomics of the fungal order Sordariales.</title>
        <authorList>
            <person name="Hensen N."/>
            <person name="Bonometti L."/>
            <person name="Westerberg I."/>
            <person name="Brannstrom I.O."/>
            <person name="Guillou S."/>
            <person name="Cros-Aarteil S."/>
            <person name="Calhoun S."/>
            <person name="Haridas S."/>
            <person name="Kuo A."/>
            <person name="Mondo S."/>
            <person name="Pangilinan J."/>
            <person name="Riley R."/>
            <person name="LaButti K."/>
            <person name="Andreopoulos B."/>
            <person name="Lipzen A."/>
            <person name="Chen C."/>
            <person name="Yan M."/>
            <person name="Daum C."/>
            <person name="Ng V."/>
            <person name="Clum A."/>
            <person name="Steindorff A."/>
            <person name="Ohm R.A."/>
            <person name="Martin F."/>
            <person name="Silar P."/>
            <person name="Natvig D.O."/>
            <person name="Lalanne C."/>
            <person name="Gautier V."/>
            <person name="Ament-Velasquez S.L."/>
            <person name="Kruys A."/>
            <person name="Hutchinson M.I."/>
            <person name="Powell A.J."/>
            <person name="Barry K."/>
            <person name="Miller A.N."/>
            <person name="Grigoriev I.V."/>
            <person name="Debuchy R."/>
            <person name="Gladieux P."/>
            <person name="Hiltunen Thoren M."/>
            <person name="Johannesson H."/>
        </authorList>
    </citation>
    <scope>NUCLEOTIDE SEQUENCE</scope>
    <source>
        <strain evidence="2">CBS 958.72</strain>
    </source>
</reference>
<accession>A0AAE0K511</accession>
<dbReference type="EMBL" id="JAULSN010000006">
    <property type="protein sequence ID" value="KAK3369730.1"/>
    <property type="molecule type" value="Genomic_DNA"/>
</dbReference>
<gene>
    <name evidence="2" type="ORF">B0T24DRAFT_364526</name>
</gene>
<evidence type="ECO:0000313" key="2">
    <source>
        <dbReference type="EMBL" id="KAK3369730.1"/>
    </source>
</evidence>
<comment type="caution">
    <text evidence="2">The sequence shown here is derived from an EMBL/GenBank/DDBJ whole genome shotgun (WGS) entry which is preliminary data.</text>
</comment>
<dbReference type="InterPro" id="IPR051783">
    <property type="entry name" value="NAD(P)-dependent_oxidoreduct"/>
</dbReference>
<protein>
    <recommendedName>
        <fullName evidence="1">NAD-dependent epimerase/dehydratase domain-containing protein</fullName>
    </recommendedName>
</protein>
<dbReference type="InterPro" id="IPR001509">
    <property type="entry name" value="Epimerase_deHydtase"/>
</dbReference>
<proteinExistence type="predicted"/>
<evidence type="ECO:0000313" key="3">
    <source>
        <dbReference type="Proteomes" id="UP001287356"/>
    </source>
</evidence>
<dbReference type="SUPFAM" id="SSF51735">
    <property type="entry name" value="NAD(P)-binding Rossmann-fold domains"/>
    <property type="match status" value="1"/>
</dbReference>
<keyword evidence="3" id="KW-1185">Reference proteome</keyword>
<name>A0AAE0K511_9PEZI</name>
<dbReference type="AlphaFoldDB" id="A0AAE0K511"/>
<organism evidence="2 3">
    <name type="scientific">Lasiosphaeria ovina</name>
    <dbReference type="NCBI Taxonomy" id="92902"/>
    <lineage>
        <taxon>Eukaryota</taxon>
        <taxon>Fungi</taxon>
        <taxon>Dikarya</taxon>
        <taxon>Ascomycota</taxon>
        <taxon>Pezizomycotina</taxon>
        <taxon>Sordariomycetes</taxon>
        <taxon>Sordariomycetidae</taxon>
        <taxon>Sordariales</taxon>
        <taxon>Lasiosphaeriaceae</taxon>
        <taxon>Lasiosphaeria</taxon>
    </lineage>
</organism>
<dbReference type="GO" id="GO:0005737">
    <property type="term" value="C:cytoplasm"/>
    <property type="evidence" value="ECO:0007669"/>
    <property type="project" value="TreeGrafter"/>
</dbReference>
<dbReference type="PANTHER" id="PTHR48079:SF3">
    <property type="entry name" value="NAD-DEPENDENT EPIMERASE_DEHYDRATASE DOMAIN-CONTAINING PROTEIN"/>
    <property type="match status" value="1"/>
</dbReference>
<dbReference type="PANTHER" id="PTHR48079">
    <property type="entry name" value="PROTEIN YEEZ"/>
    <property type="match status" value="1"/>
</dbReference>
<dbReference type="Proteomes" id="UP001287356">
    <property type="component" value="Unassembled WGS sequence"/>
</dbReference>
<feature type="domain" description="NAD-dependent epimerase/dehydratase" evidence="1">
    <location>
        <begin position="4"/>
        <end position="231"/>
    </location>
</feature>
<dbReference type="InterPro" id="IPR036291">
    <property type="entry name" value="NAD(P)-bd_dom_sf"/>
</dbReference>
<sequence>MPAALILGASGYAGLAVGQALLRSGNYTVYGTSRSAEKAKTLSTNEITPVIGDASDSAFLAAAIHDNHIDLVIDLTQAYENAGSILNTIVQAARKRAETLAKDKSVGPKLGFIYTSGTWVYGSPKYRVSDLTVPGTSLSPGTPATAVGWRPAHEQAVLAARDVLDVAVLRPSTIYGRASWVFGVWWGPLLAAAASSSTQEVHLSVEPEARMGLVHVDDLADAYVRAADRIDGRLGAWPVFGISGETLPVPHIIEGAAEALGVKSKIVYDGAGGNPFFEALSLVSNADTSRARTVLGWEASHRDFIANIGTTVAAWKASQQ</sequence>
<dbReference type="Pfam" id="PF01370">
    <property type="entry name" value="Epimerase"/>
    <property type="match status" value="1"/>
</dbReference>
<reference evidence="2" key="2">
    <citation type="submission" date="2023-06" db="EMBL/GenBank/DDBJ databases">
        <authorList>
            <consortium name="Lawrence Berkeley National Laboratory"/>
            <person name="Haridas S."/>
            <person name="Hensen N."/>
            <person name="Bonometti L."/>
            <person name="Westerberg I."/>
            <person name="Brannstrom I.O."/>
            <person name="Guillou S."/>
            <person name="Cros-Aarteil S."/>
            <person name="Calhoun S."/>
            <person name="Kuo A."/>
            <person name="Mondo S."/>
            <person name="Pangilinan J."/>
            <person name="Riley R."/>
            <person name="Labutti K."/>
            <person name="Andreopoulos B."/>
            <person name="Lipzen A."/>
            <person name="Chen C."/>
            <person name="Yanf M."/>
            <person name="Daum C."/>
            <person name="Ng V."/>
            <person name="Clum A."/>
            <person name="Steindorff A."/>
            <person name="Ohm R."/>
            <person name="Martin F."/>
            <person name="Silar P."/>
            <person name="Natvig D."/>
            <person name="Lalanne C."/>
            <person name="Gautier V."/>
            <person name="Ament-Velasquez S.L."/>
            <person name="Kruys A."/>
            <person name="Hutchinson M.I."/>
            <person name="Powell A.J."/>
            <person name="Barry K."/>
            <person name="Miller A.N."/>
            <person name="Grigoriev I.V."/>
            <person name="Debuchy R."/>
            <person name="Gladieux P."/>
            <person name="Thoren M.H."/>
            <person name="Johannesson H."/>
        </authorList>
    </citation>
    <scope>NUCLEOTIDE SEQUENCE</scope>
    <source>
        <strain evidence="2">CBS 958.72</strain>
    </source>
</reference>
<dbReference type="GO" id="GO:0004029">
    <property type="term" value="F:aldehyde dehydrogenase (NAD+) activity"/>
    <property type="evidence" value="ECO:0007669"/>
    <property type="project" value="TreeGrafter"/>
</dbReference>
<evidence type="ECO:0000259" key="1">
    <source>
        <dbReference type="Pfam" id="PF01370"/>
    </source>
</evidence>
<dbReference type="Gene3D" id="3.40.50.720">
    <property type="entry name" value="NAD(P)-binding Rossmann-like Domain"/>
    <property type="match status" value="1"/>
</dbReference>